<reference evidence="2 3" key="2">
    <citation type="journal article" date="2021" name="Int. J. Syst. Evol. Microbiol.">
        <title>Roseibium litorale sp. nov., isolated from a tidal flat sediment and proposal for the reclassification of Labrenzia polysiphoniae as Roseibium polysiphoniae comb. nov.</title>
        <authorList>
            <person name="Liu Y."/>
            <person name="Pei T."/>
            <person name="Du J."/>
            <person name="Chao M."/>
            <person name="Deng M.R."/>
            <person name="Zhu H."/>
        </authorList>
    </citation>
    <scope>NUCLEOTIDE SEQUENCE [LARGE SCALE GENOMIC DNA]</scope>
    <source>
        <strain evidence="2 3">4C16A</strain>
    </source>
</reference>
<keyword evidence="1" id="KW-1133">Transmembrane helix</keyword>
<evidence type="ECO:0000256" key="1">
    <source>
        <dbReference type="SAM" id="Phobius"/>
    </source>
</evidence>
<evidence type="ECO:0000313" key="2">
    <source>
        <dbReference type="EMBL" id="MBD8892715.1"/>
    </source>
</evidence>
<dbReference type="Proteomes" id="UP000632063">
    <property type="component" value="Unassembled WGS sequence"/>
</dbReference>
<protein>
    <submittedName>
        <fullName evidence="2">Uncharacterized protein</fullName>
    </submittedName>
</protein>
<proteinExistence type="predicted"/>
<reference evidence="3" key="1">
    <citation type="submission" date="2020-09" db="EMBL/GenBank/DDBJ databases">
        <title>The genome sequence of strain Labrenzia suaedae 4C16A.</title>
        <authorList>
            <person name="Liu Y."/>
        </authorList>
    </citation>
    <scope>NUCLEOTIDE SEQUENCE [LARGE SCALE GENOMIC DNA]</scope>
    <source>
        <strain evidence="3">4C16A</strain>
    </source>
</reference>
<gene>
    <name evidence="2" type="ORF">IG616_14325</name>
</gene>
<keyword evidence="1" id="KW-0812">Transmembrane</keyword>
<organism evidence="2 3">
    <name type="scientific">Roseibium litorale</name>
    <dbReference type="NCBI Taxonomy" id="2803841"/>
    <lineage>
        <taxon>Bacteria</taxon>
        <taxon>Pseudomonadati</taxon>
        <taxon>Pseudomonadota</taxon>
        <taxon>Alphaproteobacteria</taxon>
        <taxon>Hyphomicrobiales</taxon>
        <taxon>Stappiaceae</taxon>
        <taxon>Roseibium</taxon>
    </lineage>
</organism>
<accession>A0ABR9CPC1</accession>
<name>A0ABR9CPC1_9HYPH</name>
<dbReference type="RefSeq" id="WP_192148848.1">
    <property type="nucleotide sequence ID" value="NZ_JACYXI010000009.1"/>
</dbReference>
<feature type="transmembrane region" description="Helical" evidence="1">
    <location>
        <begin position="49"/>
        <end position="67"/>
    </location>
</feature>
<comment type="caution">
    <text evidence="2">The sequence shown here is derived from an EMBL/GenBank/DDBJ whole genome shotgun (WGS) entry which is preliminary data.</text>
</comment>
<evidence type="ECO:0000313" key="3">
    <source>
        <dbReference type="Proteomes" id="UP000632063"/>
    </source>
</evidence>
<dbReference type="EMBL" id="JACYXI010000009">
    <property type="protein sequence ID" value="MBD8892715.1"/>
    <property type="molecule type" value="Genomic_DNA"/>
</dbReference>
<keyword evidence="1" id="KW-0472">Membrane</keyword>
<keyword evidence="3" id="KW-1185">Reference proteome</keyword>
<sequence length="252" mass="28236">MVPLAGLVFLLGFILLASANAMFVPLNPNIPCATVSCVLVRTFSEYQTLFGAGLAVLAAFVAARPAWLQLQKMKLQQDITARDAILQRLKGIEARAKYQDDKVQSLLQGILRTIYLYPEDENYDPSTVDVHWAFNKMHECQDITLKLKSFQASMRDTHSIEEARQNVIHSLEQLGACFCDISAPAALTGDPEVSSEDEERMRYAEAVALEQLPQKVDDLANAMGDFSLIILEEKQFVRRRLRQIDDDMLGDA</sequence>